<keyword evidence="3" id="KW-1185">Reference proteome</keyword>
<dbReference type="eggNOG" id="ENOG50311QW">
    <property type="taxonomic scope" value="Bacteria"/>
</dbReference>
<evidence type="ECO:0000313" key="2">
    <source>
        <dbReference type="EMBL" id="ACS41439.1"/>
    </source>
</evidence>
<dbReference type="HOGENOM" id="CLU_1439548_0_0_5"/>
<dbReference type="STRING" id="272630.MexAM1_META1p3729"/>
<evidence type="ECO:0000313" key="3">
    <source>
        <dbReference type="Proteomes" id="UP000009081"/>
    </source>
</evidence>
<feature type="region of interest" description="Disordered" evidence="1">
    <location>
        <begin position="133"/>
        <end position="158"/>
    </location>
</feature>
<name>C5AZR5_METEA</name>
<evidence type="ECO:0000256" key="1">
    <source>
        <dbReference type="SAM" id="MobiDB-lite"/>
    </source>
</evidence>
<dbReference type="AlphaFoldDB" id="C5AZR5"/>
<proteinExistence type="predicted"/>
<accession>C5AZR5</accession>
<sequence length="188" mass="20590">MAPDPAFHVAQRQVSIEVFGVIARFIAANRDLPPFHGMYQGFHFLMRVILLREADAQAALRESDFSDIVTQFGVSRSHVRNFLAAAEAGGLLTGAVRGWKHLGPTPRGLSAVDRFIADALASHDLTYRMARGWRRSRPGRQTRHPDPAAPVDGGRPQVRAPLIRRGPALGAMLSMTGMSRPPTWPPPA</sequence>
<feature type="compositionally biased region" description="Basic residues" evidence="1">
    <location>
        <begin position="133"/>
        <end position="142"/>
    </location>
</feature>
<dbReference type="RefSeq" id="WP_003600849.1">
    <property type="nucleotide sequence ID" value="NC_012808.1"/>
</dbReference>
<dbReference type="KEGG" id="mea:Mex_1p3729"/>
<gene>
    <name evidence="2" type="ordered locus">MexAM1_META1p3729</name>
</gene>
<dbReference type="Proteomes" id="UP000009081">
    <property type="component" value="Chromosome"/>
</dbReference>
<protein>
    <submittedName>
        <fullName evidence="2">Uncharacterized protein</fullName>
    </submittedName>
</protein>
<organism evidence="2 3">
    <name type="scientific">Methylorubrum extorquens (strain ATCC 14718 / DSM 1338 / JCM 2805 / NCIMB 9133 / AM1)</name>
    <name type="common">Methylobacterium extorquens</name>
    <dbReference type="NCBI Taxonomy" id="272630"/>
    <lineage>
        <taxon>Bacteria</taxon>
        <taxon>Pseudomonadati</taxon>
        <taxon>Pseudomonadota</taxon>
        <taxon>Alphaproteobacteria</taxon>
        <taxon>Hyphomicrobiales</taxon>
        <taxon>Methylobacteriaceae</taxon>
        <taxon>Methylorubrum</taxon>
    </lineage>
</organism>
<dbReference type="EMBL" id="CP001510">
    <property type="protein sequence ID" value="ACS41439.1"/>
    <property type="molecule type" value="Genomic_DNA"/>
</dbReference>
<reference evidence="2 3" key="1">
    <citation type="journal article" date="2009" name="PLoS ONE">
        <title>Methylobacterium genome sequences: a reference blueprint to investigate microbial metabolism of C1 compounds from natural and industrial sources.</title>
        <authorList>
            <person name="Vuilleumier S."/>
            <person name="Chistoserdova L."/>
            <person name="Lee M.-C."/>
            <person name="Bringel F."/>
            <person name="Lajus A."/>
            <person name="Zhou Y."/>
            <person name="Gourion B."/>
            <person name="Barbe V."/>
            <person name="Chang J."/>
            <person name="Cruveiller S."/>
            <person name="Dossat C."/>
            <person name="Gillett W."/>
            <person name="Gruffaz C."/>
            <person name="Haugen E."/>
            <person name="Hourcade E."/>
            <person name="Levy R."/>
            <person name="Mangenot S."/>
            <person name="Muller E."/>
            <person name="Nadalig T."/>
            <person name="Pagni M."/>
            <person name="Penny C."/>
            <person name="Peyraud R."/>
            <person name="Robinson D.G."/>
            <person name="Roche D."/>
            <person name="Rouy Z."/>
            <person name="Saenampechek C."/>
            <person name="Salvignol G."/>
            <person name="Vallenet D."/>
            <person name="Wu Z."/>
            <person name="Marx C.J."/>
            <person name="Vorholt J.A."/>
            <person name="Olson M.V."/>
            <person name="Kaul R."/>
            <person name="Weissenbach J."/>
            <person name="Medigue C."/>
            <person name="Lidstrom M.E."/>
        </authorList>
    </citation>
    <scope>NUCLEOTIDE SEQUENCE [LARGE SCALE GENOMIC DNA]</scope>
    <source>
        <strain evidence="3">ATCC 14718 / DSM 1338 / JCM 2805 / NCIMB 9133 / AM1</strain>
    </source>
</reference>